<proteinExistence type="predicted"/>
<dbReference type="InterPro" id="IPR008936">
    <property type="entry name" value="Rho_GTPase_activation_prot"/>
</dbReference>
<dbReference type="EMBL" id="JAOPGA020000467">
    <property type="protein sequence ID" value="KAL0478771.1"/>
    <property type="molecule type" value="Genomic_DNA"/>
</dbReference>
<evidence type="ECO:0000256" key="3">
    <source>
        <dbReference type="SAM" id="MobiDB-lite"/>
    </source>
</evidence>
<dbReference type="SMART" id="SM00324">
    <property type="entry name" value="RhoGAP"/>
    <property type="match status" value="1"/>
</dbReference>
<keyword evidence="2" id="KW-0175">Coiled coil</keyword>
<evidence type="ECO:0000259" key="4">
    <source>
        <dbReference type="PROSITE" id="PS50238"/>
    </source>
</evidence>
<dbReference type="PANTHER" id="PTHR23176">
    <property type="entry name" value="RHO/RAC/CDC GTPASE-ACTIVATING PROTEIN"/>
    <property type="match status" value="1"/>
</dbReference>
<feature type="region of interest" description="Disordered" evidence="3">
    <location>
        <begin position="1"/>
        <end position="32"/>
    </location>
</feature>
<keyword evidence="6" id="KW-1185">Reference proteome</keyword>
<feature type="compositionally biased region" description="Polar residues" evidence="3">
    <location>
        <begin position="344"/>
        <end position="361"/>
    </location>
</feature>
<dbReference type="SUPFAM" id="SSF48350">
    <property type="entry name" value="GTPase activation domain, GAP"/>
    <property type="match status" value="1"/>
</dbReference>
<evidence type="ECO:0000313" key="5">
    <source>
        <dbReference type="EMBL" id="KAL0478771.1"/>
    </source>
</evidence>
<feature type="region of interest" description="Disordered" evidence="3">
    <location>
        <begin position="323"/>
        <end position="374"/>
    </location>
</feature>
<evidence type="ECO:0000256" key="1">
    <source>
        <dbReference type="ARBA" id="ARBA00022468"/>
    </source>
</evidence>
<dbReference type="PROSITE" id="PS50238">
    <property type="entry name" value="RHOGAP"/>
    <property type="match status" value="1"/>
</dbReference>
<feature type="compositionally biased region" description="Basic and acidic residues" evidence="3">
    <location>
        <begin position="324"/>
        <end position="343"/>
    </location>
</feature>
<organism evidence="5 6">
    <name type="scientific">Acrasis kona</name>
    <dbReference type="NCBI Taxonomy" id="1008807"/>
    <lineage>
        <taxon>Eukaryota</taxon>
        <taxon>Discoba</taxon>
        <taxon>Heterolobosea</taxon>
        <taxon>Tetramitia</taxon>
        <taxon>Eutetramitia</taxon>
        <taxon>Acrasidae</taxon>
        <taxon>Acrasis</taxon>
    </lineage>
</organism>
<feature type="coiled-coil region" evidence="2">
    <location>
        <begin position="169"/>
        <end position="198"/>
    </location>
</feature>
<dbReference type="GO" id="GO:0005737">
    <property type="term" value="C:cytoplasm"/>
    <property type="evidence" value="ECO:0007669"/>
    <property type="project" value="TreeGrafter"/>
</dbReference>
<dbReference type="PANTHER" id="PTHR23176:SF0">
    <property type="entry name" value="RHO GTPASE ACTIVATING PROTEIN AT 19D, ISOFORM D"/>
    <property type="match status" value="1"/>
</dbReference>
<dbReference type="Gene3D" id="1.10.555.10">
    <property type="entry name" value="Rho GTPase activation protein"/>
    <property type="match status" value="1"/>
</dbReference>
<dbReference type="InterPro" id="IPR000198">
    <property type="entry name" value="RhoGAP_dom"/>
</dbReference>
<reference evidence="5 6" key="1">
    <citation type="submission" date="2024-03" db="EMBL/GenBank/DDBJ databases">
        <title>The Acrasis kona genome and developmental transcriptomes reveal deep origins of eukaryotic multicellular pathways.</title>
        <authorList>
            <person name="Sheikh S."/>
            <person name="Fu C.-J."/>
            <person name="Brown M.W."/>
            <person name="Baldauf S.L."/>
        </authorList>
    </citation>
    <scope>NUCLEOTIDE SEQUENCE [LARGE SCALE GENOMIC DNA]</scope>
    <source>
        <strain evidence="5 6">ATCC MYA-3509</strain>
    </source>
</reference>
<gene>
    <name evidence="5" type="ORF">AKO1_008362</name>
</gene>
<dbReference type="Pfam" id="PF00620">
    <property type="entry name" value="RhoGAP"/>
    <property type="match status" value="1"/>
</dbReference>
<feature type="domain" description="Rho-GAP" evidence="4">
    <location>
        <begin position="42"/>
        <end position="293"/>
    </location>
</feature>
<comment type="caution">
    <text evidence="5">The sequence shown here is derived from an EMBL/GenBank/DDBJ whole genome shotgun (WGS) entry which is preliminary data.</text>
</comment>
<dbReference type="CDD" id="cd00159">
    <property type="entry name" value="RhoGAP"/>
    <property type="match status" value="1"/>
</dbReference>
<name>A0AAW2YP95_9EUKA</name>
<dbReference type="Proteomes" id="UP001431209">
    <property type="component" value="Unassembled WGS sequence"/>
</dbReference>
<keyword evidence="1" id="KW-0343">GTPase activation</keyword>
<feature type="compositionally biased region" description="Basic residues" evidence="3">
    <location>
        <begin position="1"/>
        <end position="12"/>
    </location>
</feature>
<dbReference type="AlphaFoldDB" id="A0AAW2YP95"/>
<feature type="compositionally biased region" description="Basic and acidic residues" evidence="3">
    <location>
        <begin position="363"/>
        <end position="374"/>
    </location>
</feature>
<evidence type="ECO:0000256" key="2">
    <source>
        <dbReference type="SAM" id="Coils"/>
    </source>
</evidence>
<dbReference type="GO" id="GO:0007165">
    <property type="term" value="P:signal transduction"/>
    <property type="evidence" value="ECO:0007669"/>
    <property type="project" value="InterPro"/>
</dbReference>
<dbReference type="InterPro" id="IPR050729">
    <property type="entry name" value="Rho-GAP"/>
</dbReference>
<accession>A0AAW2YP95</accession>
<dbReference type="GO" id="GO:0005096">
    <property type="term" value="F:GTPase activator activity"/>
    <property type="evidence" value="ECO:0007669"/>
    <property type="project" value="UniProtKB-KW"/>
</dbReference>
<protein>
    <submittedName>
        <fullName evidence="5">Rho GTPase-activating protein</fullName>
    </submittedName>
</protein>
<sequence>MGQLFGKHKKDRTKSSSAKKNARKTKTASVEVDTSNTRLFNTALEESTRRAHHKDEPNVPYPLYSAIKLLNARRLLEPGLYRVPGNKRIIEDYKNSFDRGVLIDFYEDCEKNETAHDTHDVCGIVTLFLNSLPESLFTAKLWDLFLLKQFDAKPSSPKTDTPPNGDLSLTEKDAQLELEKQQQQDATKELKIQRLQQLVWCELFPQTNRDTLRCFSHHLYMIDKNNAVNKMHAMNLVVSLFGASPFSRTYYLLITNYERIFTKPDNAPDNYGNDADGLSWLTNALNEQDQSVNNSNFDLNNRHSMMIAANRMSMSVENLVTKGSDIRKSRRNVRDRDTREHTPLTDTESVSIASPFSPSDEANTDKVILEETKP</sequence>
<evidence type="ECO:0000313" key="6">
    <source>
        <dbReference type="Proteomes" id="UP001431209"/>
    </source>
</evidence>